<comment type="subcellular location">
    <subcellularLocation>
        <location evidence="1 17">Membrane</location>
        <topology evidence="1 17">Multi-pass membrane protein</topology>
    </subcellularLocation>
</comment>
<evidence type="ECO:0000313" key="22">
    <source>
        <dbReference type="Proteomes" id="UP000663760"/>
    </source>
</evidence>
<dbReference type="SFLD" id="SFLDG00002">
    <property type="entry name" value="C1.7:_P-type_atpase_like"/>
    <property type="match status" value="1"/>
</dbReference>
<keyword evidence="12" id="KW-1278">Translocase</keyword>
<gene>
    <name evidence="21" type="ORF">SI8410_04005927</name>
</gene>
<dbReference type="EMBL" id="LR746267">
    <property type="protein sequence ID" value="CAA7395266.1"/>
    <property type="molecule type" value="Genomic_DNA"/>
</dbReference>
<dbReference type="Gene3D" id="2.70.150.10">
    <property type="entry name" value="Calcium-transporting ATPase, cytoplasmic transduction domain A"/>
    <property type="match status" value="1"/>
</dbReference>
<keyword evidence="5 17" id="KW-0812">Transmembrane</keyword>
<keyword evidence="6" id="KW-0479">Metal-binding</keyword>
<keyword evidence="10" id="KW-0460">Magnesium</keyword>
<evidence type="ECO:0000313" key="21">
    <source>
        <dbReference type="EMBL" id="CAA7395266.1"/>
    </source>
</evidence>
<dbReference type="Pfam" id="PF00689">
    <property type="entry name" value="Cation_ATPase_C"/>
    <property type="match status" value="1"/>
</dbReference>
<dbReference type="PROSITE" id="PS00154">
    <property type="entry name" value="ATPASE_E1_E2"/>
    <property type="match status" value="1"/>
</dbReference>
<dbReference type="InterPro" id="IPR001757">
    <property type="entry name" value="P_typ_ATPase"/>
</dbReference>
<organism evidence="21 22">
    <name type="scientific">Spirodela intermedia</name>
    <name type="common">Intermediate duckweed</name>
    <dbReference type="NCBI Taxonomy" id="51605"/>
    <lineage>
        <taxon>Eukaryota</taxon>
        <taxon>Viridiplantae</taxon>
        <taxon>Streptophyta</taxon>
        <taxon>Embryophyta</taxon>
        <taxon>Tracheophyta</taxon>
        <taxon>Spermatophyta</taxon>
        <taxon>Magnoliopsida</taxon>
        <taxon>Liliopsida</taxon>
        <taxon>Araceae</taxon>
        <taxon>Lemnoideae</taxon>
        <taxon>Spirodela</taxon>
    </lineage>
</organism>
<dbReference type="GO" id="GO:0016887">
    <property type="term" value="F:ATP hydrolysis activity"/>
    <property type="evidence" value="ECO:0007669"/>
    <property type="project" value="InterPro"/>
</dbReference>
<evidence type="ECO:0000256" key="11">
    <source>
        <dbReference type="ARBA" id="ARBA00022860"/>
    </source>
</evidence>
<keyword evidence="4 17" id="KW-0109">Calcium transport</keyword>
<feature type="domain" description="Cation-transporting P-type ATPase C-terminal" evidence="19">
    <location>
        <begin position="877"/>
        <end position="1046"/>
    </location>
</feature>
<evidence type="ECO:0000256" key="2">
    <source>
        <dbReference type="ARBA" id="ARBA00006124"/>
    </source>
</evidence>
<evidence type="ECO:0000256" key="10">
    <source>
        <dbReference type="ARBA" id="ARBA00022842"/>
    </source>
</evidence>
<dbReference type="InterPro" id="IPR023298">
    <property type="entry name" value="ATPase_P-typ_TM_dom_sf"/>
</dbReference>
<dbReference type="GO" id="GO:0046872">
    <property type="term" value="F:metal ion binding"/>
    <property type="evidence" value="ECO:0007669"/>
    <property type="project" value="UniProtKB-KW"/>
</dbReference>
<dbReference type="InterPro" id="IPR006408">
    <property type="entry name" value="P-type_ATPase_IIB"/>
</dbReference>
<accession>A0A7I8KDC1</accession>
<dbReference type="PRINTS" id="PR00119">
    <property type="entry name" value="CATATPASE"/>
</dbReference>
<evidence type="ECO:0000256" key="15">
    <source>
        <dbReference type="ARBA" id="ARBA00023136"/>
    </source>
</evidence>
<evidence type="ECO:0000256" key="5">
    <source>
        <dbReference type="ARBA" id="ARBA00022692"/>
    </source>
</evidence>
<dbReference type="NCBIfam" id="TIGR01517">
    <property type="entry name" value="ATPase-IIB_Ca"/>
    <property type="match status" value="1"/>
</dbReference>
<feature type="transmembrane region" description="Helical" evidence="17">
    <location>
        <begin position="852"/>
        <end position="872"/>
    </location>
</feature>
<dbReference type="Pfam" id="PF00690">
    <property type="entry name" value="Cation_ATPase_N"/>
    <property type="match status" value="1"/>
</dbReference>
<reference evidence="21" key="1">
    <citation type="submission" date="2020-02" db="EMBL/GenBank/DDBJ databases">
        <authorList>
            <person name="Scholz U."/>
            <person name="Mascher M."/>
            <person name="Fiebig A."/>
        </authorList>
    </citation>
    <scope>NUCLEOTIDE SEQUENCE</scope>
</reference>
<keyword evidence="8 17" id="KW-0106">Calcium</keyword>
<dbReference type="InterPro" id="IPR044492">
    <property type="entry name" value="P_typ_ATPase_HD_dom"/>
</dbReference>
<dbReference type="FunFam" id="1.20.1110.10:FF:000039">
    <property type="entry name" value="Calcium-transporting ATPase"/>
    <property type="match status" value="1"/>
</dbReference>
<dbReference type="GO" id="GO:0005886">
    <property type="term" value="C:plasma membrane"/>
    <property type="evidence" value="ECO:0007669"/>
    <property type="project" value="TreeGrafter"/>
</dbReference>
<dbReference type="SUPFAM" id="SSF81653">
    <property type="entry name" value="Calcium ATPase, transduction domain A"/>
    <property type="match status" value="1"/>
</dbReference>
<dbReference type="PANTHER" id="PTHR24093">
    <property type="entry name" value="CATION TRANSPORTING ATPASE"/>
    <property type="match status" value="1"/>
</dbReference>
<feature type="transmembrane region" description="Helical" evidence="17">
    <location>
        <begin position="1024"/>
        <end position="1044"/>
    </location>
</feature>
<feature type="domain" description="P-type ATPase A" evidence="18">
    <location>
        <begin position="256"/>
        <end position="354"/>
    </location>
</feature>
<dbReference type="Proteomes" id="UP000663760">
    <property type="component" value="Chromosome 4"/>
</dbReference>
<dbReference type="GO" id="GO:0005388">
    <property type="term" value="F:P-type calcium transporter activity"/>
    <property type="evidence" value="ECO:0007669"/>
    <property type="project" value="UniProtKB-EC"/>
</dbReference>
<comment type="similarity">
    <text evidence="2 17">Belongs to the cation transport ATPase (P-type) (TC 3.A.3) family. Type IIB subfamily.</text>
</comment>
<dbReference type="SFLD" id="SFLDS00003">
    <property type="entry name" value="Haloacid_Dehalogenase"/>
    <property type="match status" value="1"/>
</dbReference>
<dbReference type="InterPro" id="IPR018303">
    <property type="entry name" value="ATPase_P-typ_P_site"/>
</dbReference>
<keyword evidence="9 17" id="KW-0067">ATP-binding</keyword>
<evidence type="ECO:0000256" key="16">
    <source>
        <dbReference type="ARBA" id="ARBA00048694"/>
    </source>
</evidence>
<dbReference type="EC" id="7.2.2.10" evidence="17"/>
<dbReference type="Pfam" id="PF00122">
    <property type="entry name" value="E1-E2_ATPase"/>
    <property type="match status" value="1"/>
</dbReference>
<evidence type="ECO:0000256" key="7">
    <source>
        <dbReference type="ARBA" id="ARBA00022741"/>
    </source>
</evidence>
<dbReference type="InterPro" id="IPR059000">
    <property type="entry name" value="ATPase_P-type_domA"/>
</dbReference>
<dbReference type="FunFam" id="2.70.150.10:FF:000006">
    <property type="entry name" value="Calcium-transporting ATPase"/>
    <property type="match status" value="1"/>
</dbReference>
<dbReference type="Gene3D" id="3.40.50.1000">
    <property type="entry name" value="HAD superfamily/HAD-like"/>
    <property type="match status" value="1"/>
</dbReference>
<comment type="caution">
    <text evidence="17">Lacks conserved residue(s) required for the propagation of feature annotation.</text>
</comment>
<keyword evidence="11" id="KW-0112">Calmodulin-binding</keyword>
<evidence type="ECO:0000259" key="20">
    <source>
        <dbReference type="Pfam" id="PF00690"/>
    </source>
</evidence>
<dbReference type="SUPFAM" id="SSF56784">
    <property type="entry name" value="HAD-like"/>
    <property type="match status" value="1"/>
</dbReference>
<dbReference type="FunFam" id="3.40.50.1000:FF:000193">
    <property type="entry name" value="Plasma membrane calcium-transporting ATPase 2"/>
    <property type="match status" value="1"/>
</dbReference>
<dbReference type="Pfam" id="PF08282">
    <property type="entry name" value="Hydrolase_3"/>
    <property type="match status" value="1"/>
</dbReference>
<feature type="transmembrane region" description="Helical" evidence="17">
    <location>
        <begin position="430"/>
        <end position="453"/>
    </location>
</feature>
<dbReference type="Gene3D" id="3.40.1110.10">
    <property type="entry name" value="Calcium-transporting ATPase, cytoplasmic domain N"/>
    <property type="match status" value="1"/>
</dbReference>
<feature type="transmembrane region" description="Helical" evidence="17">
    <location>
        <begin position="994"/>
        <end position="1012"/>
    </location>
</feature>
<dbReference type="InterPro" id="IPR023214">
    <property type="entry name" value="HAD_sf"/>
</dbReference>
<name>A0A7I8KDC1_SPIIN</name>
<dbReference type="NCBIfam" id="TIGR01494">
    <property type="entry name" value="ATPase_P-type"/>
    <property type="match status" value="2"/>
</dbReference>
<keyword evidence="22" id="KW-1185">Reference proteome</keyword>
<evidence type="ECO:0000256" key="1">
    <source>
        <dbReference type="ARBA" id="ARBA00004141"/>
    </source>
</evidence>
<dbReference type="InterPro" id="IPR036412">
    <property type="entry name" value="HAD-like_sf"/>
</dbReference>
<evidence type="ECO:0000256" key="9">
    <source>
        <dbReference type="ARBA" id="ARBA00022840"/>
    </source>
</evidence>
<evidence type="ECO:0000256" key="8">
    <source>
        <dbReference type="ARBA" id="ARBA00022837"/>
    </source>
</evidence>
<keyword evidence="7 17" id="KW-0547">Nucleotide-binding</keyword>
<feature type="transmembrane region" description="Helical" evidence="17">
    <location>
        <begin position="884"/>
        <end position="901"/>
    </location>
</feature>
<evidence type="ECO:0000256" key="4">
    <source>
        <dbReference type="ARBA" id="ARBA00022568"/>
    </source>
</evidence>
<evidence type="ECO:0000256" key="6">
    <source>
        <dbReference type="ARBA" id="ARBA00022723"/>
    </source>
</evidence>
<evidence type="ECO:0000259" key="18">
    <source>
        <dbReference type="Pfam" id="PF00122"/>
    </source>
</evidence>
<feature type="transmembrane region" description="Helical" evidence="17">
    <location>
        <begin position="374"/>
        <end position="395"/>
    </location>
</feature>
<proteinExistence type="inferred from homology"/>
<dbReference type="GO" id="GO:0005516">
    <property type="term" value="F:calmodulin binding"/>
    <property type="evidence" value="ECO:0007669"/>
    <property type="project" value="UniProtKB-KW"/>
</dbReference>
<evidence type="ECO:0000256" key="13">
    <source>
        <dbReference type="ARBA" id="ARBA00022989"/>
    </source>
</evidence>
<evidence type="ECO:0000256" key="12">
    <source>
        <dbReference type="ARBA" id="ARBA00022967"/>
    </source>
</evidence>
<keyword evidence="15 17" id="KW-0472">Membrane</keyword>
<keyword evidence="3 17" id="KW-0813">Transport</keyword>
<evidence type="ECO:0000256" key="17">
    <source>
        <dbReference type="RuleBase" id="RU361146"/>
    </source>
</evidence>
<keyword evidence="13 17" id="KW-1133">Transmembrane helix</keyword>
<dbReference type="SUPFAM" id="SSF81665">
    <property type="entry name" value="Calcium ATPase, transmembrane domain M"/>
    <property type="match status" value="1"/>
</dbReference>
<dbReference type="InterPro" id="IPR006068">
    <property type="entry name" value="ATPase_P-typ_cation-transptr_C"/>
</dbReference>
<dbReference type="InterPro" id="IPR008250">
    <property type="entry name" value="ATPase_P-typ_transduc_dom_A_sf"/>
</dbReference>
<dbReference type="Gene3D" id="1.20.1110.10">
    <property type="entry name" value="Calcium-transporting ATPase, transmembrane domain"/>
    <property type="match status" value="1"/>
</dbReference>
<feature type="transmembrane region" description="Helical" evidence="17">
    <location>
        <begin position="219"/>
        <end position="238"/>
    </location>
</feature>
<dbReference type="InterPro" id="IPR023299">
    <property type="entry name" value="ATPase_P-typ_cyto_dom_N"/>
</dbReference>
<evidence type="ECO:0000259" key="19">
    <source>
        <dbReference type="Pfam" id="PF00689"/>
    </source>
</evidence>
<dbReference type="Pfam" id="PF13246">
    <property type="entry name" value="Cation_ATPase"/>
    <property type="match status" value="1"/>
</dbReference>
<dbReference type="PRINTS" id="PR00121">
    <property type="entry name" value="NAKATPASE"/>
</dbReference>
<keyword evidence="14 17" id="KW-0406">Ion transport</keyword>
<dbReference type="InterPro" id="IPR004014">
    <property type="entry name" value="ATPase_P-typ_cation-transptr_N"/>
</dbReference>
<dbReference type="OrthoDB" id="3352408at2759"/>
<dbReference type="PANTHER" id="PTHR24093:SF434">
    <property type="entry name" value="CALCIUM-TRANSPORTING ATPASE 13, PLASMA MEMBRANE-TYPE-RELATED"/>
    <property type="match status" value="1"/>
</dbReference>
<dbReference type="AlphaFoldDB" id="A0A7I8KDC1"/>
<evidence type="ECO:0000256" key="14">
    <source>
        <dbReference type="ARBA" id="ARBA00023065"/>
    </source>
</evidence>
<dbReference type="SUPFAM" id="SSF81660">
    <property type="entry name" value="Metal cation-transporting ATPase, ATP-binding domain N"/>
    <property type="match status" value="1"/>
</dbReference>
<protein>
    <recommendedName>
        <fullName evidence="17">Calcium-transporting ATPase</fullName>
        <ecNumber evidence="17">7.2.2.10</ecNumber>
    </recommendedName>
</protein>
<evidence type="ECO:0000256" key="3">
    <source>
        <dbReference type="ARBA" id="ARBA00022448"/>
    </source>
</evidence>
<comment type="function">
    <text evidence="17">Catalyzes the hydrolysis of ATP coupled with the transport of calcium.</text>
</comment>
<dbReference type="SFLD" id="SFLDF00027">
    <property type="entry name" value="p-type_atpase"/>
    <property type="match status" value="1"/>
</dbReference>
<comment type="catalytic activity">
    <reaction evidence="16 17">
        <text>Ca(2+)(in) + ATP + H2O = Ca(2+)(out) + ADP + phosphate + H(+)</text>
        <dbReference type="Rhea" id="RHEA:18105"/>
        <dbReference type="ChEBI" id="CHEBI:15377"/>
        <dbReference type="ChEBI" id="CHEBI:15378"/>
        <dbReference type="ChEBI" id="CHEBI:29108"/>
        <dbReference type="ChEBI" id="CHEBI:30616"/>
        <dbReference type="ChEBI" id="CHEBI:43474"/>
        <dbReference type="ChEBI" id="CHEBI:456216"/>
        <dbReference type="EC" id="7.2.2.10"/>
    </reaction>
</comment>
<dbReference type="GO" id="GO:0005524">
    <property type="term" value="F:ATP binding"/>
    <property type="evidence" value="ECO:0007669"/>
    <property type="project" value="UniProtKB-KW"/>
</dbReference>
<sequence length="1076" mass="116458">MGTDASPASFFLLSVSRPLGKSRRRWRGAFTAVYSCRVLLRRGLSALPAATKPLRRWHTGFAAVYSLRALASLAGKGVAGTLRRSTKHVALDVDVGGGGGSSDEAVLERKLLLVDVKQLTEVVKGKSHDGLRELGGVEGVTSSLAADWEGGVDGDDAGLRLRRRLFGSNVYERPPARSFLSFAWEALRDTMLLILLACAALSLGFGIKEHGVREGWYDGASIFLAVFLVVLVSACSNFRQARRFFRLSEECGSNIRVSVVRDGRRREVSISDVVVGDIVCLSIGDQVPADGLFLDGNSLQVDESSMTGESDHVAVDGRRRPFLTSGTKVADGYGRMLATAVGMDTTWGEMMSSISRDAGEPTPLQERLQRLTAAIGKIGTAVAAIVLAVLLARYFTGSTNASEGRRPRFDRRSATFDTVTNALVGIVSDAVTIVVVAIPEGLPLAVTLTLAYSMKRMMADKAMVRKLPACETMGAVTAVCTDKTGTLTLNQMQVTKVWIGQQEMGGDLTGVGHGLLELLRQGVALNTTGSVFRAADSSAEPEFSGSPTEKAILAWATRELRMDDVALRRHWEILAVEAFNSDKKRSGALVRSREDGKTTFVHWKGAAEMILAACSYCYDSDGTQSELDAGRRAQMEKTIEGMAAASLRCIALAVKPLKLDGSREDDDGGGSSSGKLEEDELTLLGLLGLKDPCRPGAREAVAACREAGVAVKMITGDNVFTAKAIAFECGILQAEDEDAEGAVIEGETFRGYSPEKRMAAIDGVRVMARSSPFDKLLMVQCLKRKNHVVAVTGDGTNDAPALKEADVGLAMGVQGTEVAKQSADIVVLDDNFASVATVLMWGRCVYSNIQKFIQFQLTVNVAALVINFVAAVSSGEVPLTTVQLLWVNLIMDTLGALALATERPTRELAGKPPVGRTAPLITNIMWRNLLAQALFQIAVLLLLQFRGKSIFGVSDKVKNTLIFNTFVLCQIFNEFNARRLEKKNVFEGILKSRLFLGIVAFTLILQVVMVEFMKRFAGTQRLNWGEWAFCLGIGLLSWPIAWVVKCIPVSERPISELLFQHNQITRIIRPACRPRN</sequence>
<feature type="domain" description="Cation-transporting P-type ATPase N-terminal" evidence="20">
    <location>
        <begin position="134"/>
        <end position="202"/>
    </location>
</feature>